<dbReference type="Pfam" id="PF11146">
    <property type="entry name" value="DUF2905"/>
    <property type="match status" value="1"/>
</dbReference>
<dbReference type="InterPro" id="IPR021320">
    <property type="entry name" value="DUF2905"/>
</dbReference>
<gene>
    <name evidence="2" type="ORF">MWH26_05125</name>
</gene>
<sequence>MTPQLGKSFVVLGLILVALGAFLWLGGGSLLKWFGHLPGDIRIERPGFLFYAPIVSMLLLSLLLSAVLWLVRRLG</sequence>
<name>A0ABY4JBU1_9BACT</name>
<protein>
    <submittedName>
        <fullName evidence="2">DUF2905 domain-containing protein</fullName>
    </submittedName>
</protein>
<dbReference type="PANTHER" id="PTHR36443:SF1">
    <property type="entry name" value="BSR5223 PROTEIN"/>
    <property type="match status" value="1"/>
</dbReference>
<proteinExistence type="predicted"/>
<reference evidence="2 3" key="1">
    <citation type="submission" date="2022-04" db="EMBL/GenBank/DDBJ databases">
        <title>Hymenobacter sp. isolated from the air.</title>
        <authorList>
            <person name="Won M."/>
            <person name="Lee C.-M."/>
            <person name="Woen H.-Y."/>
            <person name="Kwon S.-W."/>
        </authorList>
    </citation>
    <scope>NUCLEOTIDE SEQUENCE [LARGE SCALE GENOMIC DNA]</scope>
    <source>
        <strain evidence="3">5516 S-25</strain>
    </source>
</reference>
<evidence type="ECO:0000256" key="1">
    <source>
        <dbReference type="SAM" id="Phobius"/>
    </source>
</evidence>
<feature type="transmembrane region" description="Helical" evidence="1">
    <location>
        <begin position="48"/>
        <end position="71"/>
    </location>
</feature>
<keyword evidence="1" id="KW-0472">Membrane</keyword>
<evidence type="ECO:0000313" key="2">
    <source>
        <dbReference type="EMBL" id="UPL50290.1"/>
    </source>
</evidence>
<accession>A0ABY4JBU1</accession>
<keyword evidence="1" id="KW-1133">Transmembrane helix</keyword>
<organism evidence="2 3">
    <name type="scientific">Hymenobacter sublimis</name>
    <dbReference type="NCBI Taxonomy" id="2933777"/>
    <lineage>
        <taxon>Bacteria</taxon>
        <taxon>Pseudomonadati</taxon>
        <taxon>Bacteroidota</taxon>
        <taxon>Cytophagia</taxon>
        <taxon>Cytophagales</taxon>
        <taxon>Hymenobacteraceae</taxon>
        <taxon>Hymenobacter</taxon>
    </lineage>
</organism>
<keyword evidence="3" id="KW-1185">Reference proteome</keyword>
<dbReference type="RefSeq" id="WP_247976328.1">
    <property type="nucleotide sequence ID" value="NZ_CP095848.1"/>
</dbReference>
<evidence type="ECO:0000313" key="3">
    <source>
        <dbReference type="Proteomes" id="UP000829647"/>
    </source>
</evidence>
<dbReference type="EMBL" id="CP095848">
    <property type="protein sequence ID" value="UPL50290.1"/>
    <property type="molecule type" value="Genomic_DNA"/>
</dbReference>
<keyword evidence="1" id="KW-0812">Transmembrane</keyword>
<feature type="transmembrane region" description="Helical" evidence="1">
    <location>
        <begin position="9"/>
        <end position="28"/>
    </location>
</feature>
<dbReference type="Proteomes" id="UP000829647">
    <property type="component" value="Chromosome"/>
</dbReference>
<dbReference type="PANTHER" id="PTHR36443">
    <property type="entry name" value="BSR5223 PROTEIN"/>
    <property type="match status" value="1"/>
</dbReference>